<evidence type="ECO:0000259" key="11">
    <source>
        <dbReference type="PROSITE" id="PS50011"/>
    </source>
</evidence>
<dbReference type="Gene3D" id="3.30.200.20">
    <property type="entry name" value="Phosphorylase Kinase, domain 1"/>
    <property type="match status" value="2"/>
</dbReference>
<keyword evidence="10" id="KW-0812">Transmembrane</keyword>
<evidence type="ECO:0000256" key="1">
    <source>
        <dbReference type="ARBA" id="ARBA00001946"/>
    </source>
</evidence>
<comment type="cofactor">
    <cofactor evidence="1">
        <name>Mg(2+)</name>
        <dbReference type="ChEBI" id="CHEBI:18420"/>
    </cofactor>
</comment>
<accession>A0A0L8FFD4</accession>
<dbReference type="GO" id="GO:0004707">
    <property type="term" value="F:MAP kinase activity"/>
    <property type="evidence" value="ECO:0007669"/>
    <property type="project" value="UniProtKB-EC"/>
</dbReference>
<evidence type="ECO:0000313" key="12">
    <source>
        <dbReference type="EMBL" id="KOF62375.1"/>
    </source>
</evidence>
<dbReference type="GO" id="GO:0005524">
    <property type="term" value="F:ATP binding"/>
    <property type="evidence" value="ECO:0007669"/>
    <property type="project" value="UniProtKB-UniRule"/>
</dbReference>
<dbReference type="InterPro" id="IPR017441">
    <property type="entry name" value="Protein_kinase_ATP_BS"/>
</dbReference>
<gene>
    <name evidence="12" type="ORF">OCBIM_22023848mg</name>
</gene>
<dbReference type="SUPFAM" id="SSF56112">
    <property type="entry name" value="Protein kinase-like (PK-like)"/>
    <property type="match status" value="1"/>
</dbReference>
<proteinExistence type="predicted"/>
<keyword evidence="10" id="KW-1133">Transmembrane helix</keyword>
<keyword evidence="6 9" id="KW-0547">Nucleotide-binding</keyword>
<keyword evidence="8 9" id="KW-0067">ATP-binding</keyword>
<keyword evidence="5" id="KW-0808">Transferase</keyword>
<dbReference type="EMBL" id="KQ433674">
    <property type="protein sequence ID" value="KOF62375.1"/>
    <property type="molecule type" value="Genomic_DNA"/>
</dbReference>
<dbReference type="STRING" id="37653.A0A0L8FFD4"/>
<evidence type="ECO:0000256" key="6">
    <source>
        <dbReference type="ARBA" id="ARBA00022741"/>
    </source>
</evidence>
<keyword evidence="4" id="KW-0597">Phosphoprotein</keyword>
<dbReference type="AlphaFoldDB" id="A0A0L8FFD4"/>
<evidence type="ECO:0000256" key="10">
    <source>
        <dbReference type="SAM" id="Phobius"/>
    </source>
</evidence>
<evidence type="ECO:0000256" key="2">
    <source>
        <dbReference type="ARBA" id="ARBA00012411"/>
    </source>
</evidence>
<evidence type="ECO:0000256" key="9">
    <source>
        <dbReference type="PROSITE-ProRule" id="PRU10141"/>
    </source>
</evidence>
<dbReference type="InterPro" id="IPR000719">
    <property type="entry name" value="Prot_kinase_dom"/>
</dbReference>
<dbReference type="PANTHER" id="PTHR24055">
    <property type="entry name" value="MITOGEN-ACTIVATED PROTEIN KINASE"/>
    <property type="match status" value="1"/>
</dbReference>
<dbReference type="Pfam" id="PF00069">
    <property type="entry name" value="Pkinase"/>
    <property type="match status" value="2"/>
</dbReference>
<name>A0A0L8FFD4_OCTBM</name>
<sequence length="387" mass="44843">MVTYKFLLKLRNFFNAQGFLIVWGNTISHVIFSARMIYRYVTACSNYSDSWTNLSTSPSTLLVSTTNYKGARKRETYTMAIIPSCFQLTEEFGIKWIHPDYYSCLEYIGGGSYSNVSVAHNKLTDSKVAIKQLYRPFSSLTATKRTYREVCLLKHMKHKNVIDLVDIFTTAICKNDLDNLYLVSTFYPKDLKTMLKSEEMGLALIKSLVYQIFCGLYYIHSAGVIHRDLKPSNIADVWSVGCILGEMLTKRAVIRGQNFNDQVKQILCLVGTPDYEMLKKFTSEDAIDRIKQFGTFVKQDFSTFFNTTDEDTLSLLDQIFNLDVDNRISVDEAMKHRFFEDHFQQTDYKHAPNFCDRYSDIELNQMEWLGLIYEEIKNNNCNTETHT</sequence>
<dbReference type="InterPro" id="IPR011009">
    <property type="entry name" value="Kinase-like_dom_sf"/>
</dbReference>
<evidence type="ECO:0000256" key="3">
    <source>
        <dbReference type="ARBA" id="ARBA00022527"/>
    </source>
</evidence>
<feature type="binding site" evidence="9">
    <location>
        <position position="131"/>
    </location>
    <ligand>
        <name>ATP</name>
        <dbReference type="ChEBI" id="CHEBI:30616"/>
    </ligand>
</feature>
<keyword evidence="10" id="KW-0472">Membrane</keyword>
<dbReference type="SMART" id="SM00220">
    <property type="entry name" value="S_TKc"/>
    <property type="match status" value="1"/>
</dbReference>
<dbReference type="FunFam" id="3.30.200.20:FF:000028">
    <property type="entry name" value="Mitogen-activated protein kinase"/>
    <property type="match status" value="1"/>
</dbReference>
<keyword evidence="3" id="KW-0723">Serine/threonine-protein kinase</keyword>
<keyword evidence="7" id="KW-0418">Kinase</keyword>
<feature type="transmembrane region" description="Helical" evidence="10">
    <location>
        <begin position="20"/>
        <end position="38"/>
    </location>
</feature>
<reference evidence="12" key="1">
    <citation type="submission" date="2015-07" db="EMBL/GenBank/DDBJ databases">
        <title>MeaNS - Measles Nucleotide Surveillance Program.</title>
        <authorList>
            <person name="Tran T."/>
            <person name="Druce J."/>
        </authorList>
    </citation>
    <scope>NUCLEOTIDE SEQUENCE</scope>
    <source>
        <strain evidence="12">UCB-OBI-ISO-001</strain>
        <tissue evidence="12">Gonad</tissue>
    </source>
</reference>
<feature type="domain" description="Protein kinase" evidence="11">
    <location>
        <begin position="102"/>
        <end position="339"/>
    </location>
</feature>
<dbReference type="Gene3D" id="1.10.510.10">
    <property type="entry name" value="Transferase(Phosphotransferase) domain 1"/>
    <property type="match status" value="2"/>
</dbReference>
<evidence type="ECO:0000256" key="7">
    <source>
        <dbReference type="ARBA" id="ARBA00022777"/>
    </source>
</evidence>
<evidence type="ECO:0000256" key="4">
    <source>
        <dbReference type="ARBA" id="ARBA00022553"/>
    </source>
</evidence>
<evidence type="ECO:0000256" key="8">
    <source>
        <dbReference type="ARBA" id="ARBA00022840"/>
    </source>
</evidence>
<dbReference type="PROSITE" id="PS00107">
    <property type="entry name" value="PROTEIN_KINASE_ATP"/>
    <property type="match status" value="1"/>
</dbReference>
<dbReference type="InterPro" id="IPR050117">
    <property type="entry name" value="MAPK"/>
</dbReference>
<protein>
    <recommendedName>
        <fullName evidence="2">mitogen-activated protein kinase</fullName>
        <ecNumber evidence="2">2.7.11.24</ecNumber>
    </recommendedName>
</protein>
<dbReference type="PROSITE" id="PS50011">
    <property type="entry name" value="PROTEIN_KINASE_DOM"/>
    <property type="match status" value="1"/>
</dbReference>
<organism evidence="12">
    <name type="scientific">Octopus bimaculoides</name>
    <name type="common">California two-spotted octopus</name>
    <dbReference type="NCBI Taxonomy" id="37653"/>
    <lineage>
        <taxon>Eukaryota</taxon>
        <taxon>Metazoa</taxon>
        <taxon>Spiralia</taxon>
        <taxon>Lophotrochozoa</taxon>
        <taxon>Mollusca</taxon>
        <taxon>Cephalopoda</taxon>
        <taxon>Coleoidea</taxon>
        <taxon>Octopodiformes</taxon>
        <taxon>Octopoda</taxon>
        <taxon>Incirrata</taxon>
        <taxon>Octopodidae</taxon>
        <taxon>Octopus</taxon>
    </lineage>
</organism>
<dbReference type="EC" id="2.7.11.24" evidence="2"/>
<dbReference type="OrthoDB" id="6091790at2759"/>
<evidence type="ECO:0000256" key="5">
    <source>
        <dbReference type="ARBA" id="ARBA00022679"/>
    </source>
</evidence>